<dbReference type="CDD" id="cd00082">
    <property type="entry name" value="HisKA"/>
    <property type="match status" value="1"/>
</dbReference>
<dbReference type="SUPFAM" id="SSF158472">
    <property type="entry name" value="HAMP domain-like"/>
    <property type="match status" value="1"/>
</dbReference>
<keyword evidence="7" id="KW-0547">Nucleotide-binding</keyword>
<dbReference type="InterPro" id="IPR004358">
    <property type="entry name" value="Sig_transdc_His_kin-like_C"/>
</dbReference>
<reference evidence="14" key="1">
    <citation type="submission" date="2023-07" db="EMBL/GenBank/DDBJ databases">
        <title>The carbon used by Thiothrix.</title>
        <authorList>
            <person name="Chen L."/>
        </authorList>
    </citation>
    <scope>NUCLEOTIDE SEQUENCE [LARGE SCALE GENOMIC DNA]</scope>
</reference>
<evidence type="ECO:0000256" key="10">
    <source>
        <dbReference type="SAM" id="Phobius"/>
    </source>
</evidence>
<dbReference type="Gene3D" id="1.10.287.130">
    <property type="match status" value="1"/>
</dbReference>
<name>A0ABU6CW72_9GAMM</name>
<dbReference type="InterPro" id="IPR003661">
    <property type="entry name" value="HisK_dim/P_dom"/>
</dbReference>
<dbReference type="Gene3D" id="3.30.565.10">
    <property type="entry name" value="Histidine kinase-like ATPase, C-terminal domain"/>
    <property type="match status" value="1"/>
</dbReference>
<evidence type="ECO:0000313" key="14">
    <source>
        <dbReference type="Proteomes" id="UP001308005"/>
    </source>
</evidence>
<dbReference type="RefSeq" id="WP_324694194.1">
    <property type="nucleotide sequence ID" value="NZ_JAYMYJ010000066.1"/>
</dbReference>
<accession>A0ABU6CW72</accession>
<dbReference type="PRINTS" id="PR00344">
    <property type="entry name" value="BCTRLSENSOR"/>
</dbReference>
<evidence type="ECO:0000259" key="12">
    <source>
        <dbReference type="PROSITE" id="PS50885"/>
    </source>
</evidence>
<dbReference type="CDD" id="cd00075">
    <property type="entry name" value="HATPase"/>
    <property type="match status" value="1"/>
</dbReference>
<keyword evidence="14" id="KW-1185">Reference proteome</keyword>
<dbReference type="InterPro" id="IPR003594">
    <property type="entry name" value="HATPase_dom"/>
</dbReference>
<evidence type="ECO:0000313" key="13">
    <source>
        <dbReference type="EMBL" id="MEB4590826.1"/>
    </source>
</evidence>
<dbReference type="PROSITE" id="PS50885">
    <property type="entry name" value="HAMP"/>
    <property type="match status" value="1"/>
</dbReference>
<keyword evidence="10" id="KW-0472">Membrane</keyword>
<sequence length="344" mass="37854">MRWRHHPHLHSHRHHWRRHHGSHLRKRLFWQIYVVVVGNVVVVSLLVGILLHLRGEGHHLPIFPLLAVAALVVSLGAYPISRRLTYRLERLKRGVDALGEGNLSVRVKVEGCDEVAALAASFNRSAIRIQALLASHRQLLANASHELRSPLARMQMGLALLADSTHTEDSPHLAALRQDIRELDQLVEEILLASRLDTPEIPLERQPVDLAALLAEECARIDADCEAQALQITGDPRLLRRLLRNLLENARRHGGGQVEARLAAGAGQSVLLQVLDRGAGIPAAALEHIFEPFYRPAGHGEGHGGWGLGLSLVKQIAERHGGEVACAPREGGGALFEVTLPRRA</sequence>
<keyword evidence="9 13" id="KW-0067">ATP-binding</keyword>
<dbReference type="Gene3D" id="6.10.340.10">
    <property type="match status" value="1"/>
</dbReference>
<organism evidence="13 14">
    <name type="scientific">Candidatus Thiothrix phosphatis</name>
    <dbReference type="NCBI Taxonomy" id="3112415"/>
    <lineage>
        <taxon>Bacteria</taxon>
        <taxon>Pseudomonadati</taxon>
        <taxon>Pseudomonadota</taxon>
        <taxon>Gammaproteobacteria</taxon>
        <taxon>Thiotrichales</taxon>
        <taxon>Thiotrichaceae</taxon>
        <taxon>Thiothrix</taxon>
    </lineage>
</organism>
<dbReference type="SUPFAM" id="SSF47384">
    <property type="entry name" value="Homodimeric domain of signal transducing histidine kinase"/>
    <property type="match status" value="1"/>
</dbReference>
<keyword evidence="10" id="KW-0812">Transmembrane</keyword>
<proteinExistence type="predicted"/>
<dbReference type="SMART" id="SM00387">
    <property type="entry name" value="HATPase_c"/>
    <property type="match status" value="1"/>
</dbReference>
<evidence type="ECO:0000256" key="6">
    <source>
        <dbReference type="ARBA" id="ARBA00022679"/>
    </source>
</evidence>
<dbReference type="GO" id="GO:0005524">
    <property type="term" value="F:ATP binding"/>
    <property type="evidence" value="ECO:0007669"/>
    <property type="project" value="UniProtKB-KW"/>
</dbReference>
<dbReference type="EMBL" id="JAYMYJ010000066">
    <property type="protein sequence ID" value="MEB4590826.1"/>
    <property type="molecule type" value="Genomic_DNA"/>
</dbReference>
<dbReference type="InterPro" id="IPR036097">
    <property type="entry name" value="HisK_dim/P_sf"/>
</dbReference>
<dbReference type="PANTHER" id="PTHR44936:SF10">
    <property type="entry name" value="SENSOR PROTEIN RSTB"/>
    <property type="match status" value="1"/>
</dbReference>
<dbReference type="Pfam" id="PF00512">
    <property type="entry name" value="HisKA"/>
    <property type="match status" value="1"/>
</dbReference>
<evidence type="ECO:0000256" key="7">
    <source>
        <dbReference type="ARBA" id="ARBA00022741"/>
    </source>
</evidence>
<protein>
    <recommendedName>
        <fullName evidence="3">histidine kinase</fullName>
        <ecNumber evidence="3">2.7.13.3</ecNumber>
    </recommendedName>
</protein>
<dbReference type="Proteomes" id="UP001308005">
    <property type="component" value="Unassembled WGS sequence"/>
</dbReference>
<keyword evidence="6" id="KW-0808">Transferase</keyword>
<keyword evidence="8" id="KW-0418">Kinase</keyword>
<evidence type="ECO:0000256" key="5">
    <source>
        <dbReference type="ARBA" id="ARBA00022553"/>
    </source>
</evidence>
<dbReference type="Pfam" id="PF02518">
    <property type="entry name" value="HATPase_c"/>
    <property type="match status" value="1"/>
</dbReference>
<comment type="catalytic activity">
    <reaction evidence="1">
        <text>ATP + protein L-histidine = ADP + protein N-phospho-L-histidine.</text>
        <dbReference type="EC" id="2.7.13.3"/>
    </reaction>
</comment>
<evidence type="ECO:0000256" key="4">
    <source>
        <dbReference type="ARBA" id="ARBA00022475"/>
    </source>
</evidence>
<dbReference type="PANTHER" id="PTHR44936">
    <property type="entry name" value="SENSOR PROTEIN CREC"/>
    <property type="match status" value="1"/>
</dbReference>
<evidence type="ECO:0000256" key="2">
    <source>
        <dbReference type="ARBA" id="ARBA00004651"/>
    </source>
</evidence>
<keyword evidence="4" id="KW-1003">Cell membrane</keyword>
<evidence type="ECO:0000256" key="9">
    <source>
        <dbReference type="ARBA" id="ARBA00022840"/>
    </source>
</evidence>
<evidence type="ECO:0000259" key="11">
    <source>
        <dbReference type="PROSITE" id="PS50109"/>
    </source>
</evidence>
<feature type="domain" description="HAMP" evidence="12">
    <location>
        <begin position="82"/>
        <end position="134"/>
    </location>
</feature>
<dbReference type="SMART" id="SM00388">
    <property type="entry name" value="HisKA"/>
    <property type="match status" value="1"/>
</dbReference>
<dbReference type="SMART" id="SM00304">
    <property type="entry name" value="HAMP"/>
    <property type="match status" value="1"/>
</dbReference>
<comment type="caution">
    <text evidence="13">The sequence shown here is derived from an EMBL/GenBank/DDBJ whole genome shotgun (WGS) entry which is preliminary data.</text>
</comment>
<evidence type="ECO:0000256" key="1">
    <source>
        <dbReference type="ARBA" id="ARBA00000085"/>
    </source>
</evidence>
<feature type="transmembrane region" description="Helical" evidence="10">
    <location>
        <begin position="28"/>
        <end position="50"/>
    </location>
</feature>
<feature type="transmembrane region" description="Helical" evidence="10">
    <location>
        <begin position="62"/>
        <end position="80"/>
    </location>
</feature>
<dbReference type="EC" id="2.7.13.3" evidence="3"/>
<gene>
    <name evidence="13" type="ORF">VSS37_07540</name>
</gene>
<keyword evidence="10" id="KW-1133">Transmembrane helix</keyword>
<keyword evidence="5" id="KW-0597">Phosphoprotein</keyword>
<dbReference type="CDD" id="cd06225">
    <property type="entry name" value="HAMP"/>
    <property type="match status" value="1"/>
</dbReference>
<evidence type="ECO:0000256" key="3">
    <source>
        <dbReference type="ARBA" id="ARBA00012438"/>
    </source>
</evidence>
<dbReference type="InterPro" id="IPR050980">
    <property type="entry name" value="2C_sensor_his_kinase"/>
</dbReference>
<dbReference type="InterPro" id="IPR003660">
    <property type="entry name" value="HAMP_dom"/>
</dbReference>
<evidence type="ECO:0000256" key="8">
    <source>
        <dbReference type="ARBA" id="ARBA00022777"/>
    </source>
</evidence>
<dbReference type="SUPFAM" id="SSF55874">
    <property type="entry name" value="ATPase domain of HSP90 chaperone/DNA topoisomerase II/histidine kinase"/>
    <property type="match status" value="1"/>
</dbReference>
<feature type="domain" description="Histidine kinase" evidence="11">
    <location>
        <begin position="142"/>
        <end position="344"/>
    </location>
</feature>
<dbReference type="PROSITE" id="PS50109">
    <property type="entry name" value="HIS_KIN"/>
    <property type="match status" value="1"/>
</dbReference>
<comment type="subcellular location">
    <subcellularLocation>
        <location evidence="2">Cell membrane</location>
        <topology evidence="2">Multi-pass membrane protein</topology>
    </subcellularLocation>
</comment>
<dbReference type="InterPro" id="IPR005467">
    <property type="entry name" value="His_kinase_dom"/>
</dbReference>
<dbReference type="InterPro" id="IPR036890">
    <property type="entry name" value="HATPase_C_sf"/>
</dbReference>
<dbReference type="Pfam" id="PF00672">
    <property type="entry name" value="HAMP"/>
    <property type="match status" value="1"/>
</dbReference>